<dbReference type="AlphaFoldDB" id="A0A0R2CFU7"/>
<keyword evidence="1" id="KW-0472">Membrane</keyword>
<dbReference type="EMBL" id="AYZI01000008">
    <property type="protein sequence ID" value="KRM90573.1"/>
    <property type="molecule type" value="Genomic_DNA"/>
</dbReference>
<keyword evidence="1" id="KW-1133">Transmembrane helix</keyword>
<name>A0A0R2CFU7_9LACO</name>
<sequence>MNKAMKNHYEIWLLFFYVLIVIAIFGGINLKKHYDKVQKAEQQRVALVKKTQKAIVKDFASQYAGVKTIKFDKYFILPMGTVELPIVVNGYTDHEHRISYTIDDDGSVEMSDYSTIPVKKGKTKVDDIKVTYNTNEGN</sequence>
<comment type="caution">
    <text evidence="2">The sequence shown here is derived from an EMBL/GenBank/DDBJ whole genome shotgun (WGS) entry which is preliminary data.</text>
</comment>
<evidence type="ECO:0000313" key="2">
    <source>
        <dbReference type="EMBL" id="KRM90573.1"/>
    </source>
</evidence>
<reference evidence="2 3" key="1">
    <citation type="journal article" date="2015" name="Genome Announc.">
        <title>Expanding the biotechnology potential of lactobacilli through comparative genomics of 213 strains and associated genera.</title>
        <authorList>
            <person name="Sun Z."/>
            <person name="Harris H.M."/>
            <person name="McCann A."/>
            <person name="Guo C."/>
            <person name="Argimon S."/>
            <person name="Zhang W."/>
            <person name="Yang X."/>
            <person name="Jeffery I.B."/>
            <person name="Cooney J.C."/>
            <person name="Kagawa T.F."/>
            <person name="Liu W."/>
            <person name="Song Y."/>
            <person name="Salvetti E."/>
            <person name="Wrobel A."/>
            <person name="Rasinkangas P."/>
            <person name="Parkhill J."/>
            <person name="Rea M.C."/>
            <person name="O'Sullivan O."/>
            <person name="Ritari J."/>
            <person name="Douillard F.P."/>
            <person name="Paul Ross R."/>
            <person name="Yang R."/>
            <person name="Briner A.E."/>
            <person name="Felis G.E."/>
            <person name="de Vos W.M."/>
            <person name="Barrangou R."/>
            <person name="Klaenhammer T.R."/>
            <person name="Caufield P.W."/>
            <person name="Cui Y."/>
            <person name="Zhang H."/>
            <person name="O'Toole P.W."/>
        </authorList>
    </citation>
    <scope>NUCLEOTIDE SEQUENCE [LARGE SCALE GENOMIC DNA]</scope>
    <source>
        <strain evidence="2 3">DSM 22689</strain>
    </source>
</reference>
<dbReference type="Proteomes" id="UP000051586">
    <property type="component" value="Unassembled WGS sequence"/>
</dbReference>
<organism evidence="2 3">
    <name type="scientific">Fructilactobacillus florum DSM 22689 = JCM 16035</name>
    <dbReference type="NCBI Taxonomy" id="1423745"/>
    <lineage>
        <taxon>Bacteria</taxon>
        <taxon>Bacillati</taxon>
        <taxon>Bacillota</taxon>
        <taxon>Bacilli</taxon>
        <taxon>Lactobacillales</taxon>
        <taxon>Lactobacillaceae</taxon>
        <taxon>Fructilactobacillus</taxon>
    </lineage>
</organism>
<dbReference type="RefSeq" id="WP_056961832.1">
    <property type="nucleotide sequence ID" value="NZ_AYZI01000008.1"/>
</dbReference>
<evidence type="ECO:0000313" key="3">
    <source>
        <dbReference type="Proteomes" id="UP000051586"/>
    </source>
</evidence>
<feature type="transmembrane region" description="Helical" evidence="1">
    <location>
        <begin position="12"/>
        <end position="30"/>
    </location>
</feature>
<evidence type="ECO:0000256" key="1">
    <source>
        <dbReference type="SAM" id="Phobius"/>
    </source>
</evidence>
<dbReference type="PATRIC" id="fig|1423745.4.peg.1325"/>
<gene>
    <name evidence="2" type="ORF">FC87_GL001259</name>
</gene>
<protein>
    <submittedName>
        <fullName evidence="2">Uncharacterized protein</fullName>
    </submittedName>
</protein>
<accession>A0A0R2CFU7</accession>
<dbReference type="STRING" id="1423745.GCA_001311215_00685"/>
<keyword evidence="1" id="KW-0812">Transmembrane</keyword>
<proteinExistence type="predicted"/>